<dbReference type="InterPro" id="IPR001584">
    <property type="entry name" value="Integrase_cat-core"/>
</dbReference>
<reference evidence="2" key="2">
    <citation type="submission" date="2018-03" db="EMBL/GenBank/DDBJ databases">
        <title>The Triticum urartu genome reveals the dynamic nature of wheat genome evolution.</title>
        <authorList>
            <person name="Ling H."/>
            <person name="Ma B."/>
            <person name="Shi X."/>
            <person name="Liu H."/>
            <person name="Dong L."/>
            <person name="Sun H."/>
            <person name="Cao Y."/>
            <person name="Gao Q."/>
            <person name="Zheng S."/>
            <person name="Li Y."/>
            <person name="Yu Y."/>
            <person name="Du H."/>
            <person name="Qi M."/>
            <person name="Li Y."/>
            <person name="Yu H."/>
            <person name="Cui Y."/>
            <person name="Wang N."/>
            <person name="Chen C."/>
            <person name="Wu H."/>
            <person name="Zhao Y."/>
            <person name="Zhang J."/>
            <person name="Li Y."/>
            <person name="Zhou W."/>
            <person name="Zhang B."/>
            <person name="Hu W."/>
            <person name="Eijk M."/>
            <person name="Tang J."/>
            <person name="Witsenboer H."/>
            <person name="Zhao S."/>
            <person name="Li Z."/>
            <person name="Zhang A."/>
            <person name="Wang D."/>
            <person name="Liang C."/>
        </authorList>
    </citation>
    <scope>NUCLEOTIDE SEQUENCE [LARGE SCALE GENOMIC DNA]</scope>
    <source>
        <strain evidence="2">cv. G1812</strain>
    </source>
</reference>
<dbReference type="InterPro" id="IPR056924">
    <property type="entry name" value="SH3_Tf2-1"/>
</dbReference>
<dbReference type="PANTHER" id="PTHR37984">
    <property type="entry name" value="PROTEIN CBG26694"/>
    <property type="match status" value="1"/>
</dbReference>
<dbReference type="InterPro" id="IPR016197">
    <property type="entry name" value="Chromo-like_dom_sf"/>
</dbReference>
<name>A0A8R7V586_TRIUA</name>
<organism evidence="2 3">
    <name type="scientific">Triticum urartu</name>
    <name type="common">Red wild einkorn</name>
    <name type="synonym">Crithodium urartu</name>
    <dbReference type="NCBI Taxonomy" id="4572"/>
    <lineage>
        <taxon>Eukaryota</taxon>
        <taxon>Viridiplantae</taxon>
        <taxon>Streptophyta</taxon>
        <taxon>Embryophyta</taxon>
        <taxon>Tracheophyta</taxon>
        <taxon>Spermatophyta</taxon>
        <taxon>Magnoliopsida</taxon>
        <taxon>Liliopsida</taxon>
        <taxon>Poales</taxon>
        <taxon>Poaceae</taxon>
        <taxon>BOP clade</taxon>
        <taxon>Pooideae</taxon>
        <taxon>Triticodae</taxon>
        <taxon>Triticeae</taxon>
        <taxon>Triticinae</taxon>
        <taxon>Triticum</taxon>
    </lineage>
</organism>
<dbReference type="GO" id="GO:0003676">
    <property type="term" value="F:nucleic acid binding"/>
    <property type="evidence" value="ECO:0007669"/>
    <property type="project" value="InterPro"/>
</dbReference>
<feature type="domain" description="Integrase catalytic" evidence="1">
    <location>
        <begin position="1"/>
        <end position="124"/>
    </location>
</feature>
<dbReference type="Gene3D" id="3.30.420.10">
    <property type="entry name" value="Ribonuclease H-like superfamily/Ribonuclease H"/>
    <property type="match status" value="1"/>
</dbReference>
<dbReference type="SUPFAM" id="SSF53098">
    <property type="entry name" value="Ribonuclease H-like"/>
    <property type="match status" value="1"/>
</dbReference>
<dbReference type="Pfam" id="PF24626">
    <property type="entry name" value="SH3_Tf2-1"/>
    <property type="match status" value="1"/>
</dbReference>
<proteinExistence type="predicted"/>
<sequence length="334" mass="38388">MCTSPLNHPFTTAKVDRVYLDNIYKLHGLPKAIISDRDPVFTSKFWHELFRVIGSELNMSTPYHPQIDGQSEHVNQYLEIFLRCFIHARPNHWTQFLSLVEFWYNSSYHSALDMSPFQALYGHEPRHSGFKAASACKVPALKEWLEERQVMQLILKQHLHRARHIMKVQADKKRTDRSFQPGNPVYIKLQPYVQTSVARRANHKLAFRYFGLYTIKRAINPVAYEVDLPPNSKIHPVFHVSQMKQAVAPGTVISSELPIPADGALVPVEILNNRWRHTSSGRKEHLLVRWSDPDVLDATWEDALSLRHRFPQLPAWGQYASQGKGDVSSLPAAS</sequence>
<dbReference type="GO" id="GO:0015074">
    <property type="term" value="P:DNA integration"/>
    <property type="evidence" value="ECO:0007669"/>
    <property type="project" value="InterPro"/>
</dbReference>
<keyword evidence="3" id="KW-1185">Reference proteome</keyword>
<dbReference type="InterPro" id="IPR050951">
    <property type="entry name" value="Retrovirus_Pol_polyprotein"/>
</dbReference>
<dbReference type="SUPFAM" id="SSF54160">
    <property type="entry name" value="Chromo domain-like"/>
    <property type="match status" value="1"/>
</dbReference>
<evidence type="ECO:0000313" key="3">
    <source>
        <dbReference type="Proteomes" id="UP000015106"/>
    </source>
</evidence>
<dbReference type="AlphaFoldDB" id="A0A8R7V586"/>
<reference evidence="2" key="3">
    <citation type="submission" date="2022-06" db="UniProtKB">
        <authorList>
            <consortium name="EnsemblPlants"/>
        </authorList>
    </citation>
    <scope>IDENTIFICATION</scope>
</reference>
<accession>A0A8R7V586</accession>
<protein>
    <recommendedName>
        <fullName evidence="1">Integrase catalytic domain-containing protein</fullName>
    </recommendedName>
</protein>
<dbReference type="Gramene" id="TuG1812G0700002654.01.T01">
    <property type="protein sequence ID" value="TuG1812G0700002654.01.T01"/>
    <property type="gene ID" value="TuG1812G0700002654.01"/>
</dbReference>
<dbReference type="Proteomes" id="UP000015106">
    <property type="component" value="Chromosome 7"/>
</dbReference>
<evidence type="ECO:0000313" key="2">
    <source>
        <dbReference type="EnsemblPlants" id="TuG1812G0700002654.01.T01"/>
    </source>
</evidence>
<evidence type="ECO:0000259" key="1">
    <source>
        <dbReference type="PROSITE" id="PS50994"/>
    </source>
</evidence>
<dbReference type="InterPro" id="IPR036397">
    <property type="entry name" value="RNaseH_sf"/>
</dbReference>
<dbReference type="PROSITE" id="PS50994">
    <property type="entry name" value="INTEGRASE"/>
    <property type="match status" value="1"/>
</dbReference>
<dbReference type="EnsemblPlants" id="TuG1812G0700002654.01.T01">
    <property type="protein sequence ID" value="TuG1812G0700002654.01.T01"/>
    <property type="gene ID" value="TuG1812G0700002654.01"/>
</dbReference>
<reference evidence="3" key="1">
    <citation type="journal article" date="2013" name="Nature">
        <title>Draft genome of the wheat A-genome progenitor Triticum urartu.</title>
        <authorList>
            <person name="Ling H.Q."/>
            <person name="Zhao S."/>
            <person name="Liu D."/>
            <person name="Wang J."/>
            <person name="Sun H."/>
            <person name="Zhang C."/>
            <person name="Fan H."/>
            <person name="Li D."/>
            <person name="Dong L."/>
            <person name="Tao Y."/>
            <person name="Gao C."/>
            <person name="Wu H."/>
            <person name="Li Y."/>
            <person name="Cui Y."/>
            <person name="Guo X."/>
            <person name="Zheng S."/>
            <person name="Wang B."/>
            <person name="Yu K."/>
            <person name="Liang Q."/>
            <person name="Yang W."/>
            <person name="Lou X."/>
            <person name="Chen J."/>
            <person name="Feng M."/>
            <person name="Jian J."/>
            <person name="Zhang X."/>
            <person name="Luo G."/>
            <person name="Jiang Y."/>
            <person name="Liu J."/>
            <person name="Wang Z."/>
            <person name="Sha Y."/>
            <person name="Zhang B."/>
            <person name="Wu H."/>
            <person name="Tang D."/>
            <person name="Shen Q."/>
            <person name="Xue P."/>
            <person name="Zou S."/>
            <person name="Wang X."/>
            <person name="Liu X."/>
            <person name="Wang F."/>
            <person name="Yang Y."/>
            <person name="An X."/>
            <person name="Dong Z."/>
            <person name="Zhang K."/>
            <person name="Zhang X."/>
            <person name="Luo M.C."/>
            <person name="Dvorak J."/>
            <person name="Tong Y."/>
            <person name="Wang J."/>
            <person name="Yang H."/>
            <person name="Li Z."/>
            <person name="Wang D."/>
            <person name="Zhang A."/>
            <person name="Wang J."/>
        </authorList>
    </citation>
    <scope>NUCLEOTIDE SEQUENCE</scope>
    <source>
        <strain evidence="3">cv. G1812</strain>
    </source>
</reference>
<dbReference type="PANTHER" id="PTHR37984:SF15">
    <property type="entry name" value="INTEGRASE CATALYTIC DOMAIN-CONTAINING PROTEIN"/>
    <property type="match status" value="1"/>
</dbReference>
<dbReference type="InterPro" id="IPR012337">
    <property type="entry name" value="RNaseH-like_sf"/>
</dbReference>